<evidence type="ECO:0000313" key="3">
    <source>
        <dbReference type="Proteomes" id="UP000053958"/>
    </source>
</evidence>
<dbReference type="RefSeq" id="XP_013328989.1">
    <property type="nucleotide sequence ID" value="XM_013473535.1"/>
</dbReference>
<dbReference type="Proteomes" id="UP000053958">
    <property type="component" value="Unassembled WGS sequence"/>
</dbReference>
<feature type="transmembrane region" description="Helical" evidence="1">
    <location>
        <begin position="55"/>
        <end position="76"/>
    </location>
</feature>
<comment type="caution">
    <text evidence="2">The sequence shown here is derived from an EMBL/GenBank/DDBJ whole genome shotgun (WGS) entry which is preliminary data.</text>
</comment>
<dbReference type="GeneID" id="25315932"/>
<dbReference type="OrthoDB" id="5279542at2759"/>
<feature type="transmembrane region" description="Helical" evidence="1">
    <location>
        <begin position="134"/>
        <end position="152"/>
    </location>
</feature>
<accession>A0A0F4YVQ0</accession>
<name>A0A0F4YVQ0_RASE3</name>
<dbReference type="AlphaFoldDB" id="A0A0F4YVQ0"/>
<sequence length="170" mass="18330">MPWNQTFVHTSGPIKGDWQDSVPVAPLILAFVYNLFATFYVFLNARPVHSILEGIVDFLVWAVLIPGVVLAAWGGAFNLWTSPTVGAGGMIICDMDRNALSRECFPELYQIGELELAGVVFAIPSTTVHIASNLTLPAGLGLYTLSFLYMAVWKGARGAGSAPGDRISQD</sequence>
<evidence type="ECO:0000313" key="2">
    <source>
        <dbReference type="EMBL" id="KKA22377.1"/>
    </source>
</evidence>
<organism evidence="2 3">
    <name type="scientific">Rasamsonia emersonii (strain ATCC 16479 / CBS 393.64 / IMI 116815)</name>
    <dbReference type="NCBI Taxonomy" id="1408163"/>
    <lineage>
        <taxon>Eukaryota</taxon>
        <taxon>Fungi</taxon>
        <taxon>Dikarya</taxon>
        <taxon>Ascomycota</taxon>
        <taxon>Pezizomycotina</taxon>
        <taxon>Eurotiomycetes</taxon>
        <taxon>Eurotiomycetidae</taxon>
        <taxon>Eurotiales</taxon>
        <taxon>Trichocomaceae</taxon>
        <taxon>Rasamsonia</taxon>
    </lineage>
</organism>
<keyword evidence="1" id="KW-0812">Transmembrane</keyword>
<dbReference type="EMBL" id="LASV01000143">
    <property type="protein sequence ID" value="KKA22377.1"/>
    <property type="molecule type" value="Genomic_DNA"/>
</dbReference>
<gene>
    <name evidence="2" type="ORF">T310_3583</name>
</gene>
<evidence type="ECO:0000256" key="1">
    <source>
        <dbReference type="SAM" id="Phobius"/>
    </source>
</evidence>
<keyword evidence="1" id="KW-1133">Transmembrane helix</keyword>
<protein>
    <submittedName>
        <fullName evidence="2">Uncharacterized protein</fullName>
    </submittedName>
</protein>
<feature type="transmembrane region" description="Helical" evidence="1">
    <location>
        <begin position="24"/>
        <end position="43"/>
    </location>
</feature>
<keyword evidence="3" id="KW-1185">Reference proteome</keyword>
<proteinExistence type="predicted"/>
<keyword evidence="1" id="KW-0472">Membrane</keyword>
<reference evidence="2 3" key="1">
    <citation type="submission" date="2015-04" db="EMBL/GenBank/DDBJ databases">
        <authorList>
            <person name="Heijne W.H."/>
            <person name="Fedorova N.D."/>
            <person name="Nierman W.C."/>
            <person name="Vollebregt A.W."/>
            <person name="Zhao Z."/>
            <person name="Wu L."/>
            <person name="Kumar M."/>
            <person name="Stam H."/>
            <person name="van den Berg M.A."/>
            <person name="Pel H.J."/>
        </authorList>
    </citation>
    <scope>NUCLEOTIDE SEQUENCE [LARGE SCALE GENOMIC DNA]</scope>
    <source>
        <strain evidence="2 3">CBS 393.64</strain>
    </source>
</reference>